<feature type="domain" description="PAS" evidence="1">
    <location>
        <begin position="10"/>
        <end position="76"/>
    </location>
</feature>
<dbReference type="Gene3D" id="3.30.450.20">
    <property type="entry name" value="PAS domain"/>
    <property type="match status" value="1"/>
</dbReference>
<dbReference type="Proteomes" id="UP000290287">
    <property type="component" value="Unassembled WGS sequence"/>
</dbReference>
<dbReference type="EMBL" id="PEIB01000035">
    <property type="protein sequence ID" value="RXJ71596.1"/>
    <property type="molecule type" value="Genomic_DNA"/>
</dbReference>
<name>A0A4Q0YLM3_9GAMM</name>
<dbReference type="GO" id="GO:0006355">
    <property type="term" value="P:regulation of DNA-templated transcription"/>
    <property type="evidence" value="ECO:0007669"/>
    <property type="project" value="InterPro"/>
</dbReference>
<dbReference type="OrthoDB" id="9812260at2"/>
<evidence type="ECO:0000313" key="3">
    <source>
        <dbReference type="Proteomes" id="UP000290287"/>
    </source>
</evidence>
<dbReference type="InterPro" id="IPR035965">
    <property type="entry name" value="PAS-like_dom_sf"/>
</dbReference>
<dbReference type="InterPro" id="IPR013767">
    <property type="entry name" value="PAS_fold"/>
</dbReference>
<evidence type="ECO:0000313" key="2">
    <source>
        <dbReference type="EMBL" id="RXJ71596.1"/>
    </source>
</evidence>
<dbReference type="CDD" id="cd00130">
    <property type="entry name" value="PAS"/>
    <property type="match status" value="1"/>
</dbReference>
<accession>A0A4Q0YLM3</accession>
<reference evidence="2 3" key="1">
    <citation type="submission" date="2017-10" db="EMBL/GenBank/DDBJ databases">
        <title>Nyctiphanis sp. nov., isolated from the stomach of the euphausiid Nyctiphanes simplex (Hansen, 1911) in the Gulf of California.</title>
        <authorList>
            <person name="Gomez-Gil B."/>
            <person name="Aguilar-Mendez M."/>
            <person name="Lopez-Cortes A."/>
            <person name="Gomez-Gutierrez J."/>
            <person name="Roque A."/>
            <person name="Lang E."/>
            <person name="Gonzalez-Castillo A."/>
        </authorList>
    </citation>
    <scope>NUCLEOTIDE SEQUENCE [LARGE SCALE GENOMIC DNA]</scope>
    <source>
        <strain evidence="2 3">CAIM 600</strain>
    </source>
</reference>
<dbReference type="Pfam" id="PF00989">
    <property type="entry name" value="PAS"/>
    <property type="match status" value="1"/>
</dbReference>
<dbReference type="RefSeq" id="WP_129123800.1">
    <property type="nucleotide sequence ID" value="NZ_PEIB01000035.1"/>
</dbReference>
<comment type="caution">
    <text evidence="2">The sequence shown here is derived from an EMBL/GenBank/DDBJ whole genome shotgun (WGS) entry which is preliminary data.</text>
</comment>
<dbReference type="AlphaFoldDB" id="A0A4Q0YLM3"/>
<evidence type="ECO:0000259" key="1">
    <source>
        <dbReference type="SMART" id="SM00091"/>
    </source>
</evidence>
<proteinExistence type="predicted"/>
<sequence length="133" mass="15464">MSDDEFDALNRMLDIIQHIDVGVIVLNKNLEIELWNSFMTHHTGFLSNQVKNKRLFEVFPTIDQGWFMSKISPAFEHKVAQFSLNSDREPYFLGRSTRPITGKKRPVRQDVTFKPLTSLTGKVSHIGVFIYHR</sequence>
<dbReference type="InterPro" id="IPR000014">
    <property type="entry name" value="PAS"/>
</dbReference>
<dbReference type="SMART" id="SM00091">
    <property type="entry name" value="PAS"/>
    <property type="match status" value="1"/>
</dbReference>
<keyword evidence="3" id="KW-1185">Reference proteome</keyword>
<gene>
    <name evidence="2" type="ORF">CS022_20545</name>
</gene>
<organism evidence="2 3">
    <name type="scientific">Veronia nyctiphanis</name>
    <dbReference type="NCBI Taxonomy" id="1278244"/>
    <lineage>
        <taxon>Bacteria</taxon>
        <taxon>Pseudomonadati</taxon>
        <taxon>Pseudomonadota</taxon>
        <taxon>Gammaproteobacteria</taxon>
        <taxon>Vibrionales</taxon>
        <taxon>Vibrionaceae</taxon>
        <taxon>Veronia</taxon>
    </lineage>
</organism>
<protein>
    <recommendedName>
        <fullName evidence="1">PAS domain-containing protein</fullName>
    </recommendedName>
</protein>
<dbReference type="SUPFAM" id="SSF55785">
    <property type="entry name" value="PYP-like sensor domain (PAS domain)"/>
    <property type="match status" value="1"/>
</dbReference>